<keyword evidence="9" id="KW-1185">Reference proteome</keyword>
<evidence type="ECO:0000256" key="5">
    <source>
        <dbReference type="ARBA" id="ARBA00023315"/>
    </source>
</evidence>
<reference evidence="8 9" key="1">
    <citation type="journal article" date="2009" name="Genome Biol.">
        <title>Community-wide analysis of microbial genome sequence signatures.</title>
        <authorList>
            <person name="Dick G.J."/>
            <person name="Andersson A.F."/>
            <person name="Baker B.J."/>
            <person name="Simmons S.L."/>
            <person name="Thomas B.C."/>
            <person name="Yelton A.P."/>
            <person name="Banfield J.F."/>
        </authorList>
    </citation>
    <scope>NUCLEOTIDE SEQUENCE [LARGE SCALE GENOMIC DNA]</scope>
    <source>
        <strain evidence="8">ARMAN-2</strain>
    </source>
</reference>
<accession>C7DHT9</accession>
<dbReference type="PANTHER" id="PTHR11735:SF14">
    <property type="entry name" value="TRNA N6-ADENOSINE THREONYLCARBAMOYLTRANSFERASE"/>
    <property type="match status" value="1"/>
</dbReference>
<dbReference type="AlphaFoldDB" id="C7DHT9"/>
<dbReference type="GO" id="GO:0005737">
    <property type="term" value="C:cytoplasm"/>
    <property type="evidence" value="ECO:0007669"/>
    <property type="project" value="TreeGrafter"/>
</dbReference>
<dbReference type="GO" id="GO:0070525">
    <property type="term" value="P:tRNA threonylcarbamoyladenosine metabolic process"/>
    <property type="evidence" value="ECO:0007669"/>
    <property type="project" value="UniProtKB-ARBA"/>
</dbReference>
<dbReference type="Gene3D" id="3.30.420.40">
    <property type="match status" value="2"/>
</dbReference>
<name>C7DHT9_MICA2</name>
<dbReference type="NCBIfam" id="TIGR03722">
    <property type="entry name" value="arch_KAE1"/>
    <property type="match status" value="1"/>
</dbReference>
<evidence type="ECO:0000256" key="6">
    <source>
        <dbReference type="ARBA" id="ARBA00048117"/>
    </source>
</evidence>
<keyword evidence="4" id="KW-0479">Metal-binding</keyword>
<dbReference type="PANTHER" id="PTHR11735">
    <property type="entry name" value="TRNA N6-ADENOSINE THREONYLCARBAMOYLTRANSFERASE"/>
    <property type="match status" value="1"/>
</dbReference>
<protein>
    <recommendedName>
        <fullName evidence="1">N(6)-L-threonylcarbamoyladenine synthase</fullName>
        <ecNumber evidence="1">2.3.1.234</ecNumber>
    </recommendedName>
</protein>
<proteinExistence type="predicted"/>
<sequence length="324" mass="34522">MAVIGIESSAHTFGVGIVEKGKILANEKMMYPISDKGIIPAKVAEYHAKNASAVIRRALSVAHAALEDIEAVGYTKGPGLGPCLEIGMLAAKTLHEKLGIPIYPINHAVGHIEITKHLSGFADPIVLYVSGGNSQILSLAGGHYHVHGETLDIGVGNMLDNFARAAGMKPAWGSTVAKFATGGKYVRLPYTVKGMDFTFTGLLTAAIKTLPSSSIADVSFSIQETAFSMLVEATERALLLSGKDSVILCGGVAQSLRLREMLATMSASHKKRFYVADNQFNADNGAMIAYVAEKMDESGYAPARSDLTINQKFRIEKAGVPWPE</sequence>
<dbReference type="NCBIfam" id="TIGR00329">
    <property type="entry name" value="gcp_kae1"/>
    <property type="match status" value="1"/>
</dbReference>
<dbReference type="InterPro" id="IPR017860">
    <property type="entry name" value="Peptidase_M22_CS"/>
</dbReference>
<feature type="domain" description="Gcp-like" evidence="7">
    <location>
        <begin position="35"/>
        <end position="290"/>
    </location>
</feature>
<dbReference type="InterPro" id="IPR017861">
    <property type="entry name" value="KAE1/TsaD"/>
</dbReference>
<dbReference type="GO" id="GO:0061711">
    <property type="term" value="F:tRNA N(6)-L-threonylcarbamoyladenine synthase activity"/>
    <property type="evidence" value="ECO:0007669"/>
    <property type="project" value="UniProtKB-EC"/>
</dbReference>
<reference evidence="8 9" key="2">
    <citation type="journal article" date="2010" name="Proc. Natl. Acad. Sci. U.S.A.">
        <title>Enigmatic, ultrasmall, uncultivated Archaea.</title>
        <authorList>
            <person name="Baker B.J."/>
            <person name="Comolli L.R."/>
            <person name="Dick G.J."/>
            <person name="Hauser L.J."/>
            <person name="Hyatt D."/>
            <person name="Dill B.D."/>
            <person name="Land M.L."/>
            <person name="Verberkmoes N.C."/>
            <person name="Hettich R.L."/>
            <person name="Banfield J.F."/>
        </authorList>
    </citation>
    <scope>NUCLEOTIDE SEQUENCE [LARGE SCALE GENOMIC DNA]</scope>
    <source>
        <strain evidence="8">ARMAN-2</strain>
    </source>
</reference>
<evidence type="ECO:0000313" key="9">
    <source>
        <dbReference type="Proteomes" id="UP000332487"/>
    </source>
</evidence>
<evidence type="ECO:0000256" key="2">
    <source>
        <dbReference type="ARBA" id="ARBA00022679"/>
    </source>
</evidence>
<dbReference type="GO" id="GO:0000408">
    <property type="term" value="C:EKC/KEOPS complex"/>
    <property type="evidence" value="ECO:0007669"/>
    <property type="project" value="TreeGrafter"/>
</dbReference>
<keyword evidence="2" id="KW-0808">Transferase</keyword>
<dbReference type="InterPro" id="IPR000905">
    <property type="entry name" value="Gcp-like_dom"/>
</dbReference>
<dbReference type="InterPro" id="IPR043129">
    <property type="entry name" value="ATPase_NBD"/>
</dbReference>
<dbReference type="Proteomes" id="UP000332487">
    <property type="component" value="Unassembled WGS sequence"/>
</dbReference>
<dbReference type="PROSITE" id="PS01016">
    <property type="entry name" value="GLYCOPROTEASE"/>
    <property type="match status" value="1"/>
</dbReference>
<evidence type="ECO:0000256" key="3">
    <source>
        <dbReference type="ARBA" id="ARBA00022694"/>
    </source>
</evidence>
<keyword evidence="5" id="KW-0012">Acyltransferase</keyword>
<gene>
    <name evidence="8" type="ORF">UNLARM2_0630</name>
</gene>
<dbReference type="GO" id="GO:0008233">
    <property type="term" value="F:peptidase activity"/>
    <property type="evidence" value="ECO:0007669"/>
    <property type="project" value="UniProtKB-KW"/>
</dbReference>
<organism evidence="8 9">
    <name type="scientific">Candidatus Micrarchaeum acidiphilum ARMAN-2</name>
    <dbReference type="NCBI Taxonomy" id="425595"/>
    <lineage>
        <taxon>Archaea</taxon>
        <taxon>Candidatus Micrarchaeota</taxon>
        <taxon>Candidatus Micrarchaeia</taxon>
        <taxon>Candidatus Micrarchaeales</taxon>
        <taxon>Candidatus Micrarchaeaceae</taxon>
        <taxon>Candidatus Micrarchaeum</taxon>
    </lineage>
</organism>
<evidence type="ECO:0000313" key="8">
    <source>
        <dbReference type="EMBL" id="EET90191.1"/>
    </source>
</evidence>
<dbReference type="GO" id="GO:0046872">
    <property type="term" value="F:metal ion binding"/>
    <property type="evidence" value="ECO:0007669"/>
    <property type="project" value="UniProtKB-KW"/>
</dbReference>
<dbReference type="EMBL" id="GG697240">
    <property type="protein sequence ID" value="EET90191.1"/>
    <property type="molecule type" value="Genomic_DNA"/>
</dbReference>
<evidence type="ECO:0000256" key="1">
    <source>
        <dbReference type="ARBA" id="ARBA00012156"/>
    </source>
</evidence>
<evidence type="ECO:0000256" key="4">
    <source>
        <dbReference type="ARBA" id="ARBA00022723"/>
    </source>
</evidence>
<dbReference type="EC" id="2.3.1.234" evidence="1"/>
<comment type="catalytic activity">
    <reaction evidence="6">
        <text>L-threonylcarbamoyladenylate + adenosine(37) in tRNA = N(6)-L-threonylcarbamoyladenosine(37) in tRNA + AMP + H(+)</text>
        <dbReference type="Rhea" id="RHEA:37059"/>
        <dbReference type="Rhea" id="RHEA-COMP:10162"/>
        <dbReference type="Rhea" id="RHEA-COMP:10163"/>
        <dbReference type="ChEBI" id="CHEBI:15378"/>
        <dbReference type="ChEBI" id="CHEBI:73682"/>
        <dbReference type="ChEBI" id="CHEBI:74411"/>
        <dbReference type="ChEBI" id="CHEBI:74418"/>
        <dbReference type="ChEBI" id="CHEBI:456215"/>
        <dbReference type="EC" id="2.3.1.234"/>
    </reaction>
</comment>
<keyword evidence="3" id="KW-0819">tRNA processing</keyword>
<dbReference type="PRINTS" id="PR00789">
    <property type="entry name" value="OSIALOPTASE"/>
</dbReference>
<dbReference type="Pfam" id="PF00814">
    <property type="entry name" value="TsaD"/>
    <property type="match status" value="1"/>
</dbReference>
<dbReference type="SUPFAM" id="SSF53067">
    <property type="entry name" value="Actin-like ATPase domain"/>
    <property type="match status" value="1"/>
</dbReference>
<evidence type="ECO:0000259" key="7">
    <source>
        <dbReference type="Pfam" id="PF00814"/>
    </source>
</evidence>
<dbReference type="GO" id="GO:0006400">
    <property type="term" value="P:tRNA modification"/>
    <property type="evidence" value="ECO:0007669"/>
    <property type="project" value="UniProtKB-ARBA"/>
</dbReference>
<dbReference type="GO" id="GO:0006508">
    <property type="term" value="P:proteolysis"/>
    <property type="evidence" value="ECO:0007669"/>
    <property type="project" value="UniProtKB-KW"/>
</dbReference>